<proteinExistence type="predicted"/>
<accession>A0A5J5ARW9</accession>
<organism evidence="13 14">
    <name type="scientific">Nyssa sinensis</name>
    <dbReference type="NCBI Taxonomy" id="561372"/>
    <lineage>
        <taxon>Eukaryota</taxon>
        <taxon>Viridiplantae</taxon>
        <taxon>Streptophyta</taxon>
        <taxon>Embryophyta</taxon>
        <taxon>Tracheophyta</taxon>
        <taxon>Spermatophyta</taxon>
        <taxon>Magnoliopsida</taxon>
        <taxon>eudicotyledons</taxon>
        <taxon>Gunneridae</taxon>
        <taxon>Pentapetalae</taxon>
        <taxon>asterids</taxon>
        <taxon>Cornales</taxon>
        <taxon>Nyssaceae</taxon>
        <taxon>Nyssa</taxon>
    </lineage>
</organism>
<keyword evidence="9" id="KW-0472">Membrane</keyword>
<dbReference type="PANTHER" id="PTHR47982">
    <property type="entry name" value="PROLINE-RICH RECEPTOR-LIKE PROTEIN KINASE PERK4"/>
    <property type="match status" value="1"/>
</dbReference>
<dbReference type="Proteomes" id="UP000325577">
    <property type="component" value="Linkage Group LG19"/>
</dbReference>
<dbReference type="AlphaFoldDB" id="A0A5J5ARW9"/>
<feature type="domain" description="Protein kinase" evidence="12">
    <location>
        <begin position="1"/>
        <end position="186"/>
    </location>
</feature>
<dbReference type="PANTHER" id="PTHR47982:SF70">
    <property type="entry name" value="PROTEIN KINASE SUPERFAMILY PROTEIN"/>
    <property type="match status" value="1"/>
</dbReference>
<dbReference type="Gene3D" id="1.10.510.10">
    <property type="entry name" value="Transferase(Phosphotransferase) domain 1"/>
    <property type="match status" value="2"/>
</dbReference>
<evidence type="ECO:0000256" key="7">
    <source>
        <dbReference type="ARBA" id="ARBA00022840"/>
    </source>
</evidence>
<keyword evidence="7" id="KW-0067">ATP-binding</keyword>
<protein>
    <recommendedName>
        <fullName evidence="2">non-specific serine/threonine protein kinase</fullName>
        <ecNumber evidence="2">2.7.11.1</ecNumber>
    </recommendedName>
</protein>
<dbReference type="OrthoDB" id="676979at2759"/>
<dbReference type="GO" id="GO:0005886">
    <property type="term" value="C:plasma membrane"/>
    <property type="evidence" value="ECO:0007669"/>
    <property type="project" value="UniProtKB-SubCell"/>
</dbReference>
<comment type="subcellular location">
    <subcellularLocation>
        <location evidence="1">Cell membrane</location>
        <topology evidence="1">Single-pass membrane protein</topology>
    </subcellularLocation>
</comment>
<keyword evidence="8" id="KW-1133">Transmembrane helix</keyword>
<name>A0A5J5ARW9_9ASTE</name>
<dbReference type="InterPro" id="IPR047117">
    <property type="entry name" value="PERK1-13-like"/>
</dbReference>
<evidence type="ECO:0000259" key="12">
    <source>
        <dbReference type="PROSITE" id="PS50011"/>
    </source>
</evidence>
<keyword evidence="14" id="KW-1185">Reference proteome</keyword>
<evidence type="ECO:0000256" key="2">
    <source>
        <dbReference type="ARBA" id="ARBA00012513"/>
    </source>
</evidence>
<evidence type="ECO:0000256" key="8">
    <source>
        <dbReference type="ARBA" id="ARBA00022989"/>
    </source>
</evidence>
<evidence type="ECO:0000313" key="13">
    <source>
        <dbReference type="EMBL" id="KAA8533008.1"/>
    </source>
</evidence>
<dbReference type="SUPFAM" id="SSF56112">
    <property type="entry name" value="Protein kinase-like (PK-like)"/>
    <property type="match status" value="1"/>
</dbReference>
<gene>
    <name evidence="13" type="ORF">F0562_032875</name>
</gene>
<evidence type="ECO:0000256" key="9">
    <source>
        <dbReference type="ARBA" id="ARBA00023136"/>
    </source>
</evidence>
<keyword evidence="5" id="KW-0812">Transmembrane</keyword>
<dbReference type="InterPro" id="IPR011009">
    <property type="entry name" value="Kinase-like_dom_sf"/>
</dbReference>
<keyword evidence="6" id="KW-0547">Nucleotide-binding</keyword>
<dbReference type="InterPro" id="IPR000719">
    <property type="entry name" value="Prot_kinase_dom"/>
</dbReference>
<evidence type="ECO:0000313" key="14">
    <source>
        <dbReference type="Proteomes" id="UP000325577"/>
    </source>
</evidence>
<dbReference type="GO" id="GO:0005524">
    <property type="term" value="F:ATP binding"/>
    <property type="evidence" value="ECO:0007669"/>
    <property type="project" value="UniProtKB-KW"/>
</dbReference>
<evidence type="ECO:0000256" key="3">
    <source>
        <dbReference type="ARBA" id="ARBA00022527"/>
    </source>
</evidence>
<evidence type="ECO:0000256" key="10">
    <source>
        <dbReference type="ARBA" id="ARBA00047899"/>
    </source>
</evidence>
<dbReference type="EMBL" id="CM018042">
    <property type="protein sequence ID" value="KAA8533008.1"/>
    <property type="molecule type" value="Genomic_DNA"/>
</dbReference>
<dbReference type="GO" id="GO:0004674">
    <property type="term" value="F:protein serine/threonine kinase activity"/>
    <property type="evidence" value="ECO:0007669"/>
    <property type="project" value="UniProtKB-KW"/>
</dbReference>
<keyword evidence="3" id="KW-0418">Kinase</keyword>
<evidence type="ECO:0000256" key="1">
    <source>
        <dbReference type="ARBA" id="ARBA00004162"/>
    </source>
</evidence>
<dbReference type="EC" id="2.7.11.1" evidence="2"/>
<sequence length="204" mass="23055">MEVISKLRHRHLVSVLGHCLVTYHDHPNTAATLFIVLEYVAKGSLRDHLTDWRKREVLKWPQRIYNMTLPYKVGSESPLNGQDSSKTNPSFENAEKADIYQLGVILLEVITGKPVTSEEETDDLKFELERSLAEAPSTLRGLIDPSIRGTFAFDSLKTAVQITINCLSKDSSKRPSIEDVLWHMQYSLQVQEGWTSSGNLSTKL</sequence>
<evidence type="ECO:0000256" key="5">
    <source>
        <dbReference type="ARBA" id="ARBA00022692"/>
    </source>
</evidence>
<evidence type="ECO:0000256" key="6">
    <source>
        <dbReference type="ARBA" id="ARBA00022741"/>
    </source>
</evidence>
<keyword evidence="3" id="KW-0723">Serine/threonine-protein kinase</keyword>
<evidence type="ECO:0000256" key="4">
    <source>
        <dbReference type="ARBA" id="ARBA00022679"/>
    </source>
</evidence>
<dbReference type="PROSITE" id="PS50011">
    <property type="entry name" value="PROTEIN_KINASE_DOM"/>
    <property type="match status" value="1"/>
</dbReference>
<reference evidence="13 14" key="1">
    <citation type="submission" date="2019-09" db="EMBL/GenBank/DDBJ databases">
        <title>A chromosome-level genome assembly of the Chinese tupelo Nyssa sinensis.</title>
        <authorList>
            <person name="Yang X."/>
            <person name="Kang M."/>
            <person name="Yang Y."/>
            <person name="Xiong H."/>
            <person name="Wang M."/>
            <person name="Zhang Z."/>
            <person name="Wang Z."/>
            <person name="Wu H."/>
            <person name="Ma T."/>
            <person name="Liu J."/>
            <person name="Xi Z."/>
        </authorList>
    </citation>
    <scope>NUCLEOTIDE SEQUENCE [LARGE SCALE GENOMIC DNA]</scope>
    <source>
        <strain evidence="13">J267</strain>
        <tissue evidence="13">Leaf</tissue>
    </source>
</reference>
<keyword evidence="4" id="KW-0808">Transferase</keyword>
<comment type="catalytic activity">
    <reaction evidence="10">
        <text>L-threonyl-[protein] + ATP = O-phospho-L-threonyl-[protein] + ADP + H(+)</text>
        <dbReference type="Rhea" id="RHEA:46608"/>
        <dbReference type="Rhea" id="RHEA-COMP:11060"/>
        <dbReference type="Rhea" id="RHEA-COMP:11605"/>
        <dbReference type="ChEBI" id="CHEBI:15378"/>
        <dbReference type="ChEBI" id="CHEBI:30013"/>
        <dbReference type="ChEBI" id="CHEBI:30616"/>
        <dbReference type="ChEBI" id="CHEBI:61977"/>
        <dbReference type="ChEBI" id="CHEBI:456216"/>
        <dbReference type="EC" id="2.7.11.1"/>
    </reaction>
</comment>
<comment type="catalytic activity">
    <reaction evidence="11">
        <text>L-seryl-[protein] + ATP = O-phospho-L-seryl-[protein] + ADP + H(+)</text>
        <dbReference type="Rhea" id="RHEA:17989"/>
        <dbReference type="Rhea" id="RHEA-COMP:9863"/>
        <dbReference type="Rhea" id="RHEA-COMP:11604"/>
        <dbReference type="ChEBI" id="CHEBI:15378"/>
        <dbReference type="ChEBI" id="CHEBI:29999"/>
        <dbReference type="ChEBI" id="CHEBI:30616"/>
        <dbReference type="ChEBI" id="CHEBI:83421"/>
        <dbReference type="ChEBI" id="CHEBI:456216"/>
        <dbReference type="EC" id="2.7.11.1"/>
    </reaction>
</comment>
<evidence type="ECO:0000256" key="11">
    <source>
        <dbReference type="ARBA" id="ARBA00048679"/>
    </source>
</evidence>